<protein>
    <submittedName>
        <fullName evidence="2">Uncharacterized protein</fullName>
    </submittedName>
</protein>
<dbReference type="EMBL" id="CAICTM010000643">
    <property type="protein sequence ID" value="CAB9514285.1"/>
    <property type="molecule type" value="Genomic_DNA"/>
</dbReference>
<accession>A0A9N8HJ85</accession>
<organism evidence="2 3">
    <name type="scientific">Seminavis robusta</name>
    <dbReference type="NCBI Taxonomy" id="568900"/>
    <lineage>
        <taxon>Eukaryota</taxon>
        <taxon>Sar</taxon>
        <taxon>Stramenopiles</taxon>
        <taxon>Ochrophyta</taxon>
        <taxon>Bacillariophyta</taxon>
        <taxon>Bacillariophyceae</taxon>
        <taxon>Bacillariophycidae</taxon>
        <taxon>Naviculales</taxon>
        <taxon>Naviculaceae</taxon>
        <taxon>Seminavis</taxon>
    </lineage>
</organism>
<sequence>MQSSSFEREVGRKGGLAAYENRVGAHARSLAQMQADGRKGRHVPKSRVQRQIPGGEAYYVDLPSPKDRHVPKNQIKFQEMYAKIDLLDANSLEERIHKCCKTSQESRFGSDLHVHSTDCESMGNKQEVPVSEAVFIAAATEAISVVEDGVAGNFWNEDVKTYLTK</sequence>
<dbReference type="Proteomes" id="UP001153069">
    <property type="component" value="Unassembled WGS sequence"/>
</dbReference>
<evidence type="ECO:0000256" key="1">
    <source>
        <dbReference type="SAM" id="MobiDB-lite"/>
    </source>
</evidence>
<dbReference type="AlphaFoldDB" id="A0A9N8HJ85"/>
<proteinExistence type="predicted"/>
<feature type="compositionally biased region" description="Basic residues" evidence="1">
    <location>
        <begin position="39"/>
        <end position="48"/>
    </location>
</feature>
<keyword evidence="3" id="KW-1185">Reference proteome</keyword>
<gene>
    <name evidence="2" type="ORF">SEMRO_644_G180440.1</name>
</gene>
<comment type="caution">
    <text evidence="2">The sequence shown here is derived from an EMBL/GenBank/DDBJ whole genome shotgun (WGS) entry which is preliminary data.</text>
</comment>
<name>A0A9N8HJ85_9STRA</name>
<reference evidence="2" key="1">
    <citation type="submission" date="2020-06" db="EMBL/GenBank/DDBJ databases">
        <authorList>
            <consortium name="Plant Systems Biology data submission"/>
        </authorList>
    </citation>
    <scope>NUCLEOTIDE SEQUENCE</scope>
    <source>
        <strain evidence="2">D6</strain>
    </source>
</reference>
<evidence type="ECO:0000313" key="3">
    <source>
        <dbReference type="Proteomes" id="UP001153069"/>
    </source>
</evidence>
<feature type="region of interest" description="Disordered" evidence="1">
    <location>
        <begin position="28"/>
        <end position="48"/>
    </location>
</feature>
<evidence type="ECO:0000313" key="2">
    <source>
        <dbReference type="EMBL" id="CAB9514285.1"/>
    </source>
</evidence>